<dbReference type="STRING" id="8154.ENSACLP00000028502"/>
<dbReference type="InterPro" id="IPR035976">
    <property type="entry name" value="Sushi/SCR/CCP_sf"/>
</dbReference>
<keyword evidence="2 5" id="KW-0732">Signal</keyword>
<accession>A0A3P8QHE1</accession>
<dbReference type="PANTHER" id="PTHR45785">
    <property type="entry name" value="COMPLEMENT FACTOR H-RELATED"/>
    <property type="match status" value="1"/>
</dbReference>
<name>A0A3P8QHE1_ASTCA</name>
<dbReference type="SMART" id="SM00032">
    <property type="entry name" value="CCP"/>
    <property type="match status" value="11"/>
</dbReference>
<evidence type="ECO:0000259" key="6">
    <source>
        <dbReference type="PROSITE" id="PS50923"/>
    </source>
</evidence>
<evidence type="ECO:0000256" key="2">
    <source>
        <dbReference type="ARBA" id="ARBA00022729"/>
    </source>
</evidence>
<evidence type="ECO:0000313" key="8">
    <source>
        <dbReference type="Proteomes" id="UP000265100"/>
    </source>
</evidence>
<dbReference type="GeneTree" id="ENSGT00940000154967"/>
<dbReference type="Gene3D" id="2.10.70.10">
    <property type="entry name" value="Complement Module, domain 1"/>
    <property type="match status" value="9"/>
</dbReference>
<keyword evidence="8" id="KW-1185">Reference proteome</keyword>
<dbReference type="PROSITE" id="PS50923">
    <property type="entry name" value="SUSHI"/>
    <property type="match status" value="6"/>
</dbReference>
<evidence type="ECO:0000256" key="5">
    <source>
        <dbReference type="SAM" id="SignalP"/>
    </source>
</evidence>
<keyword evidence="3 4" id="KW-1015">Disulfide bond</keyword>
<dbReference type="PANTHER" id="PTHR45785:SF7">
    <property type="entry name" value="COMPLEMENT FACTOR H"/>
    <property type="match status" value="1"/>
</dbReference>
<dbReference type="GO" id="GO:0001851">
    <property type="term" value="F:complement component C3b binding"/>
    <property type="evidence" value="ECO:0007669"/>
    <property type="project" value="TreeGrafter"/>
</dbReference>
<dbReference type="GO" id="GO:0005615">
    <property type="term" value="C:extracellular space"/>
    <property type="evidence" value="ECO:0007669"/>
    <property type="project" value="TreeGrafter"/>
</dbReference>
<feature type="disulfide bond" evidence="4">
    <location>
        <begin position="147"/>
        <end position="190"/>
    </location>
</feature>
<dbReference type="SUPFAM" id="SSF57535">
    <property type="entry name" value="Complement control module/SCR domain"/>
    <property type="match status" value="8"/>
</dbReference>
<dbReference type="GO" id="GO:0006956">
    <property type="term" value="P:complement activation"/>
    <property type="evidence" value="ECO:0007669"/>
    <property type="project" value="TreeGrafter"/>
</dbReference>
<dbReference type="InterPro" id="IPR051503">
    <property type="entry name" value="ComplSys_Reg/VirEntry_Med"/>
</dbReference>
<organism evidence="7 8">
    <name type="scientific">Astatotilapia calliptera</name>
    <name type="common">Eastern happy</name>
    <name type="synonym">Chromis callipterus</name>
    <dbReference type="NCBI Taxonomy" id="8154"/>
    <lineage>
        <taxon>Eukaryota</taxon>
        <taxon>Metazoa</taxon>
        <taxon>Chordata</taxon>
        <taxon>Craniata</taxon>
        <taxon>Vertebrata</taxon>
        <taxon>Euteleostomi</taxon>
        <taxon>Actinopterygii</taxon>
        <taxon>Neopterygii</taxon>
        <taxon>Teleostei</taxon>
        <taxon>Neoteleostei</taxon>
        <taxon>Acanthomorphata</taxon>
        <taxon>Ovalentaria</taxon>
        <taxon>Cichlomorphae</taxon>
        <taxon>Cichliformes</taxon>
        <taxon>Cichlidae</taxon>
        <taxon>African cichlids</taxon>
        <taxon>Pseudocrenilabrinae</taxon>
        <taxon>Haplochromini</taxon>
        <taxon>Astatotilapia</taxon>
    </lineage>
</organism>
<feature type="domain" description="Sushi" evidence="6">
    <location>
        <begin position="145"/>
        <end position="203"/>
    </location>
</feature>
<dbReference type="Ensembl" id="ENSACLT00000029170.2">
    <property type="protein sequence ID" value="ENSACLP00000028502.2"/>
    <property type="gene ID" value="ENSACLG00000019315.2"/>
</dbReference>
<dbReference type="Pfam" id="PF00084">
    <property type="entry name" value="Sushi"/>
    <property type="match status" value="6"/>
</dbReference>
<dbReference type="CDD" id="cd00033">
    <property type="entry name" value="CCP"/>
    <property type="match status" value="3"/>
</dbReference>
<feature type="domain" description="Sushi" evidence="6">
    <location>
        <begin position="624"/>
        <end position="686"/>
    </location>
</feature>
<dbReference type="InterPro" id="IPR000436">
    <property type="entry name" value="Sushi_SCR_CCP_dom"/>
</dbReference>
<evidence type="ECO:0000256" key="3">
    <source>
        <dbReference type="ARBA" id="ARBA00023157"/>
    </source>
</evidence>
<feature type="domain" description="Sushi" evidence="6">
    <location>
        <begin position="325"/>
        <end position="385"/>
    </location>
</feature>
<proteinExistence type="predicted"/>
<keyword evidence="1 4" id="KW-0768">Sushi</keyword>
<feature type="domain" description="Sushi" evidence="6">
    <location>
        <begin position="689"/>
        <end position="747"/>
    </location>
</feature>
<feature type="domain" description="Sushi" evidence="6">
    <location>
        <begin position="480"/>
        <end position="540"/>
    </location>
</feature>
<evidence type="ECO:0000256" key="1">
    <source>
        <dbReference type="ARBA" id="ARBA00022659"/>
    </source>
</evidence>
<protein>
    <recommendedName>
        <fullName evidence="6">Sushi domain-containing protein</fullName>
    </recommendedName>
</protein>
<evidence type="ECO:0000256" key="4">
    <source>
        <dbReference type="PROSITE-ProRule" id="PRU00302"/>
    </source>
</evidence>
<feature type="domain" description="Sushi" evidence="6">
    <location>
        <begin position="260"/>
        <end position="324"/>
    </location>
</feature>
<sequence>MHVTTTSCILLLWMHTLTFVKSQGACTLEDFKKYPLYDGNFDISGMQASYPGGRQVKVGCNVGYSGFFKLLCVEGKWQHRGTNCQPRSCGHPGDAQFADFQLRKGDDFVFGSESCIHLFQMVSRTNFRRCMAEGWDGVIPVCEAQQCPSINVPNNVNVMGDAEEATYGNVVRFSCKSSNHIMKGAREIYCDENGDWKVVKCEPPRIENGFVLGDIKEYNEREILNFECNLQHKRAQELPSRCTKTGDRAEWIPTPECEEIKCELTLPPLQGTTYEPAHRSRFSPGEKVTVTCEERSWIWRTHTRSVETTCNEDGQWSVRPVCQEVTCIRPQDRLLSRWEASWRDETKKLGDTVRYTCISGSKRKDGVTRATCTRDGWEPNPLCFDRRLKVWQHGDKLYFRCEDGYKPLSKGWWGEATCVHGVWSGVESCIEEQKCREAPEIPNGEGILGRYSAKIEELTCRDGRWDLNGSLDDICKSNHDNCSPPPKVENAVINTTCYRKQYPSGSEVTYQCRDKYTIEGNATLKCTAGEWKELNIQCILYCDQLMDESLDFRAEKKKYMTGEIIEYQCKNRAGIIGTATCQHGKWAKAIECEVRKCLITLNLIWFHVYNVNLTIKQILFFKTEKCRVPETPAGLTITTDVTDDQMKKGQHLTFACENSNHIIKGNATLECLENGQWSNPRPTCEGTTLVLLTPPHLSGGQTKTWTRNTYRHNEKVEYVCDRDYGMEGGPFKTCVDGDWVGEMRCRRELHFPFVAHKVFKYVLSKQTASGGPLEPV</sequence>
<comment type="caution">
    <text evidence="4">Lacks conserved residue(s) required for the propagation of feature annotation.</text>
</comment>
<reference evidence="7" key="1">
    <citation type="submission" date="2025-08" db="UniProtKB">
        <authorList>
            <consortium name="Ensembl"/>
        </authorList>
    </citation>
    <scope>IDENTIFICATION</scope>
</reference>
<reference evidence="7" key="2">
    <citation type="submission" date="2025-09" db="UniProtKB">
        <authorList>
            <consortium name="Ensembl"/>
        </authorList>
    </citation>
    <scope>IDENTIFICATION</scope>
</reference>
<dbReference type="Proteomes" id="UP000265100">
    <property type="component" value="Unplaced"/>
</dbReference>
<dbReference type="Bgee" id="ENSACLG00000019315">
    <property type="expression patterns" value="Expressed in liver"/>
</dbReference>
<dbReference type="AlphaFoldDB" id="A0A3P8QHE1"/>
<feature type="chain" id="PRO_5044277978" description="Sushi domain-containing protein" evidence="5">
    <location>
        <begin position="23"/>
        <end position="776"/>
    </location>
</feature>
<feature type="signal peptide" evidence="5">
    <location>
        <begin position="1"/>
        <end position="22"/>
    </location>
</feature>
<evidence type="ECO:0000313" key="7">
    <source>
        <dbReference type="Ensembl" id="ENSACLP00000028502.2"/>
    </source>
</evidence>
<dbReference type="OMA" id="CIKICEI"/>